<organism evidence="1 2">
    <name type="scientific">Gossypium arboreum</name>
    <name type="common">Tree cotton</name>
    <name type="synonym">Gossypium nanking</name>
    <dbReference type="NCBI Taxonomy" id="29729"/>
    <lineage>
        <taxon>Eukaryota</taxon>
        <taxon>Viridiplantae</taxon>
        <taxon>Streptophyta</taxon>
        <taxon>Embryophyta</taxon>
        <taxon>Tracheophyta</taxon>
        <taxon>Spermatophyta</taxon>
        <taxon>Magnoliopsida</taxon>
        <taxon>eudicotyledons</taxon>
        <taxon>Gunneridae</taxon>
        <taxon>Pentapetalae</taxon>
        <taxon>rosids</taxon>
        <taxon>malvids</taxon>
        <taxon>Malvales</taxon>
        <taxon>Malvaceae</taxon>
        <taxon>Malvoideae</taxon>
        <taxon>Gossypium</taxon>
    </lineage>
</organism>
<evidence type="ECO:0008006" key="3">
    <source>
        <dbReference type="Google" id="ProtNLM"/>
    </source>
</evidence>
<name>A0ABR0Q9Y7_GOSAR</name>
<keyword evidence="2" id="KW-1185">Reference proteome</keyword>
<gene>
    <name evidence="1" type="ORF">PVK06_011910</name>
</gene>
<protein>
    <recommendedName>
        <fullName evidence="3">Reverse transcriptase</fullName>
    </recommendedName>
</protein>
<sequence length="163" mass="18492">MIKVNCNELKCALSKNLEDLMAEGRDDDNLVALIDVKIQLNFELDKDEAFWEQRVRANWLRLGDKNTIFFHKVLSGSLEREDGTVASTKDEIGELATEYFQNLISSNGIGDLSHILLGINTSIFHEKNIFLLAKFTEEDVNTTLTEMRPTKALGFDGFLALFF</sequence>
<evidence type="ECO:0000313" key="2">
    <source>
        <dbReference type="Proteomes" id="UP001358586"/>
    </source>
</evidence>
<evidence type="ECO:0000313" key="1">
    <source>
        <dbReference type="EMBL" id="KAK5836154.1"/>
    </source>
</evidence>
<comment type="caution">
    <text evidence="1">The sequence shown here is derived from an EMBL/GenBank/DDBJ whole genome shotgun (WGS) entry which is preliminary data.</text>
</comment>
<proteinExistence type="predicted"/>
<dbReference type="Proteomes" id="UP001358586">
    <property type="component" value="Chromosome 4"/>
</dbReference>
<dbReference type="EMBL" id="JARKNE010000004">
    <property type="protein sequence ID" value="KAK5836154.1"/>
    <property type="molecule type" value="Genomic_DNA"/>
</dbReference>
<reference evidence="1 2" key="1">
    <citation type="submission" date="2023-03" db="EMBL/GenBank/DDBJ databases">
        <title>WGS of Gossypium arboreum.</title>
        <authorList>
            <person name="Yu D."/>
        </authorList>
    </citation>
    <scope>NUCLEOTIDE SEQUENCE [LARGE SCALE GENOMIC DNA]</scope>
    <source>
        <tissue evidence="1">Leaf</tissue>
    </source>
</reference>
<accession>A0ABR0Q9Y7</accession>